<organism evidence="2 3">
    <name type="scientific">Pichia inconspicua</name>
    <dbReference type="NCBI Taxonomy" id="52247"/>
    <lineage>
        <taxon>Eukaryota</taxon>
        <taxon>Fungi</taxon>
        <taxon>Dikarya</taxon>
        <taxon>Ascomycota</taxon>
        <taxon>Saccharomycotina</taxon>
        <taxon>Pichiomycetes</taxon>
        <taxon>Pichiales</taxon>
        <taxon>Pichiaceae</taxon>
        <taxon>Pichia</taxon>
    </lineage>
</organism>
<protein>
    <recommendedName>
        <fullName evidence="4">Vacuolar import and degradation protein</fullName>
    </recommendedName>
</protein>
<dbReference type="GO" id="GO:0043161">
    <property type="term" value="P:proteasome-mediated ubiquitin-dependent protein catabolic process"/>
    <property type="evidence" value="ECO:0007669"/>
    <property type="project" value="TreeGrafter"/>
</dbReference>
<dbReference type="Pfam" id="PF09783">
    <property type="entry name" value="Vac_ImportDeg"/>
    <property type="match status" value="1"/>
</dbReference>
<dbReference type="EMBL" id="SELW01000129">
    <property type="protein sequence ID" value="TID30601.1"/>
    <property type="molecule type" value="Genomic_DNA"/>
</dbReference>
<evidence type="ECO:0000256" key="1">
    <source>
        <dbReference type="ARBA" id="ARBA00061469"/>
    </source>
</evidence>
<dbReference type="OrthoDB" id="62at2759"/>
<evidence type="ECO:0008006" key="4">
    <source>
        <dbReference type="Google" id="ProtNLM"/>
    </source>
</evidence>
<comment type="similarity">
    <text evidence="1">Belongs to the GID4/VID24 family.</text>
</comment>
<dbReference type="GO" id="GO:0007039">
    <property type="term" value="P:protein catabolic process in the vacuole"/>
    <property type="evidence" value="ECO:0007669"/>
    <property type="project" value="TreeGrafter"/>
</dbReference>
<accession>A0A4T0X558</accession>
<evidence type="ECO:0000313" key="3">
    <source>
        <dbReference type="Proteomes" id="UP000307173"/>
    </source>
</evidence>
<dbReference type="InterPro" id="IPR018618">
    <property type="entry name" value="GID4/10-like"/>
</dbReference>
<dbReference type="GO" id="GO:0045721">
    <property type="term" value="P:negative regulation of gluconeogenesis"/>
    <property type="evidence" value="ECO:0007669"/>
    <property type="project" value="TreeGrafter"/>
</dbReference>
<proteinExistence type="inferred from homology"/>
<dbReference type="AlphaFoldDB" id="A0A4T0X558"/>
<gene>
    <name evidence="2" type="ORF">CANINC_000756</name>
</gene>
<name>A0A4T0X558_9ASCO</name>
<dbReference type="STRING" id="52247.A0A4T0X558"/>
<dbReference type="GO" id="GO:0034657">
    <property type="term" value="C:GID complex"/>
    <property type="evidence" value="ECO:0007669"/>
    <property type="project" value="TreeGrafter"/>
</dbReference>
<reference evidence="2 3" key="1">
    <citation type="journal article" date="2019" name="Front. Genet.">
        <title>Whole-Genome Sequencing of the Opportunistic Yeast Pathogen Candida inconspicua Uncovers Its Hybrid Origin.</title>
        <authorList>
            <person name="Mixao V."/>
            <person name="Hansen A.P."/>
            <person name="Saus E."/>
            <person name="Boekhout T."/>
            <person name="Lass-Florl C."/>
            <person name="Gabaldon T."/>
        </authorList>
    </citation>
    <scope>NUCLEOTIDE SEQUENCE [LARGE SCALE GENOMIC DNA]</scope>
    <source>
        <strain evidence="2 3">CBS 180</strain>
    </source>
</reference>
<sequence>MQLYDIDTHPLVIDSPHAPRYDTCLSSQKNCWSVTDNDLCSLSFSQDTSNVDSCEDSMSLFSDSDTFPDEKDYTPISRDIFNTQKQNIQVFNSFLKPGSMFTGHQESGRHQYKVEVKLLNVDMHNTSISGLLTIHNLTETHPVLTTYFDGEIIGKKHSFVTKSKEYESSVRNDIQHWARFTSWRDLNLDLREDEKNEHWYQNQAHLSDHIYMRWKEKFIYPDSNVSNIKGASFAGFYYVCLNVRTGSITGLYFHKFTDRFQQLDLSHVPDMGVCQTFELC</sequence>
<dbReference type="PANTHER" id="PTHR14534:SF3">
    <property type="entry name" value="GID COMPLEX SUBUNIT 4 HOMOLOG"/>
    <property type="match status" value="1"/>
</dbReference>
<dbReference type="GO" id="GO:0006623">
    <property type="term" value="P:protein targeting to vacuole"/>
    <property type="evidence" value="ECO:0007669"/>
    <property type="project" value="TreeGrafter"/>
</dbReference>
<dbReference type="Proteomes" id="UP000307173">
    <property type="component" value="Unassembled WGS sequence"/>
</dbReference>
<dbReference type="PANTHER" id="PTHR14534">
    <property type="entry name" value="VACUOLAR IMPORT AND DEGRADATION PROTEIN 24"/>
    <property type="match status" value="1"/>
</dbReference>
<dbReference type="GO" id="GO:0005773">
    <property type="term" value="C:vacuole"/>
    <property type="evidence" value="ECO:0007669"/>
    <property type="project" value="GOC"/>
</dbReference>
<comment type="caution">
    <text evidence="2">The sequence shown here is derived from an EMBL/GenBank/DDBJ whole genome shotgun (WGS) entry which is preliminary data.</text>
</comment>
<keyword evidence="3" id="KW-1185">Reference proteome</keyword>
<evidence type="ECO:0000313" key="2">
    <source>
        <dbReference type="EMBL" id="TID30601.1"/>
    </source>
</evidence>